<feature type="compositionally biased region" description="Basic and acidic residues" evidence="1">
    <location>
        <begin position="219"/>
        <end position="234"/>
    </location>
</feature>
<feature type="region of interest" description="Disordered" evidence="1">
    <location>
        <begin position="180"/>
        <end position="234"/>
    </location>
</feature>
<evidence type="ECO:0000313" key="3">
    <source>
        <dbReference type="Proteomes" id="UP001218218"/>
    </source>
</evidence>
<organism evidence="2 3">
    <name type="scientific">Mycena albidolilacea</name>
    <dbReference type="NCBI Taxonomy" id="1033008"/>
    <lineage>
        <taxon>Eukaryota</taxon>
        <taxon>Fungi</taxon>
        <taxon>Dikarya</taxon>
        <taxon>Basidiomycota</taxon>
        <taxon>Agaricomycotina</taxon>
        <taxon>Agaricomycetes</taxon>
        <taxon>Agaricomycetidae</taxon>
        <taxon>Agaricales</taxon>
        <taxon>Marasmiineae</taxon>
        <taxon>Mycenaceae</taxon>
        <taxon>Mycena</taxon>
    </lineage>
</organism>
<keyword evidence="3" id="KW-1185">Reference proteome</keyword>
<name>A0AAD7AHT2_9AGAR</name>
<accession>A0AAD7AHT2</accession>
<dbReference type="EMBL" id="JARIHO010000006">
    <property type="protein sequence ID" value="KAJ7359198.1"/>
    <property type="molecule type" value="Genomic_DNA"/>
</dbReference>
<gene>
    <name evidence="2" type="ORF">DFH08DRAFT_1074736</name>
</gene>
<reference evidence="2" key="1">
    <citation type="submission" date="2023-03" db="EMBL/GenBank/DDBJ databases">
        <title>Massive genome expansion in bonnet fungi (Mycena s.s.) driven by repeated elements and novel gene families across ecological guilds.</title>
        <authorList>
            <consortium name="Lawrence Berkeley National Laboratory"/>
            <person name="Harder C.B."/>
            <person name="Miyauchi S."/>
            <person name="Viragh M."/>
            <person name="Kuo A."/>
            <person name="Thoen E."/>
            <person name="Andreopoulos B."/>
            <person name="Lu D."/>
            <person name="Skrede I."/>
            <person name="Drula E."/>
            <person name="Henrissat B."/>
            <person name="Morin E."/>
            <person name="Kohler A."/>
            <person name="Barry K."/>
            <person name="LaButti K."/>
            <person name="Morin E."/>
            <person name="Salamov A."/>
            <person name="Lipzen A."/>
            <person name="Mereny Z."/>
            <person name="Hegedus B."/>
            <person name="Baldrian P."/>
            <person name="Stursova M."/>
            <person name="Weitz H."/>
            <person name="Taylor A."/>
            <person name="Grigoriev I.V."/>
            <person name="Nagy L.G."/>
            <person name="Martin F."/>
            <person name="Kauserud H."/>
        </authorList>
    </citation>
    <scope>NUCLEOTIDE SEQUENCE</scope>
    <source>
        <strain evidence="2">CBHHK002</strain>
    </source>
</reference>
<dbReference type="Proteomes" id="UP001218218">
    <property type="component" value="Unassembled WGS sequence"/>
</dbReference>
<protein>
    <submittedName>
        <fullName evidence="2">Uncharacterized protein</fullName>
    </submittedName>
</protein>
<evidence type="ECO:0000313" key="2">
    <source>
        <dbReference type="EMBL" id="KAJ7359198.1"/>
    </source>
</evidence>
<sequence>MSIRTGHWKCYYYLGNKSTAHETATLVMMGSWALVSHSVVTTVTIVWTRSKHKGRTGTALWPTATFTAIHCFENMDSRLPVTETLSMAATDLPAGITLQLPSTTLRTDATSKTPWNWYWKLPDTAQTRKRGDAVEVILIETHPGVWLESDISLEHERRIHPRQRRYIRRVREVVQLQVDEEENKENREEEGGVGQGGENKTDLEKGNTKPQGPRRSTRLLREQVKKLDLKRGQA</sequence>
<dbReference type="AlphaFoldDB" id="A0AAD7AHT2"/>
<evidence type="ECO:0000256" key="1">
    <source>
        <dbReference type="SAM" id="MobiDB-lite"/>
    </source>
</evidence>
<comment type="caution">
    <text evidence="2">The sequence shown here is derived from an EMBL/GenBank/DDBJ whole genome shotgun (WGS) entry which is preliminary data.</text>
</comment>
<proteinExistence type="predicted"/>